<gene>
    <name evidence="1" type="ORF">SAMN05444410_11164</name>
</gene>
<keyword evidence="2" id="KW-1185">Reference proteome</keyword>
<dbReference type="Proteomes" id="UP000198711">
    <property type="component" value="Unassembled WGS sequence"/>
</dbReference>
<comment type="caution">
    <text evidence="1">The sequence shown here is derived from an EMBL/GenBank/DDBJ whole genome shotgun (WGS) entry which is preliminary data.</text>
</comment>
<evidence type="ECO:0000313" key="2">
    <source>
        <dbReference type="Proteomes" id="UP000198711"/>
    </source>
</evidence>
<dbReference type="EMBL" id="FNNO01000011">
    <property type="protein sequence ID" value="SDX22847.1"/>
    <property type="molecule type" value="Genomic_DNA"/>
</dbReference>
<accession>A0A8X8IDZ2</accession>
<sequence>MKRKFNVILKSEDYESSLKRRICIDIDTADQIRPYLLDENPDEAELIFEKILTLPKLYSDHYKKEYEKNGIVVSAFRFFNKRNTRIYCQEFSNEDGEFLIICSEIFFKKSQKNNKANKPIIEKIANYEYEYKP</sequence>
<proteinExistence type="predicted"/>
<name>A0A8X8IDZ2_9BACT</name>
<reference evidence="1 2" key="1">
    <citation type="submission" date="2016-10" db="EMBL/GenBank/DDBJ databases">
        <authorList>
            <person name="Varghese N."/>
            <person name="Submissions S."/>
        </authorList>
    </citation>
    <scope>NUCLEOTIDE SEQUENCE [LARGE SCALE GENOMIC DNA]</scope>
    <source>
        <strain evidence="1 2">DSM 25353</strain>
    </source>
</reference>
<dbReference type="RefSeq" id="WP_092724507.1">
    <property type="nucleotide sequence ID" value="NZ_FNNO01000011.1"/>
</dbReference>
<dbReference type="AlphaFoldDB" id="A0A8X8IDZ2"/>
<protein>
    <submittedName>
        <fullName evidence="1">Uncharacterized protein</fullName>
    </submittedName>
</protein>
<organism evidence="1 2">
    <name type="scientific">Hydrobacter penzbergensis</name>
    <dbReference type="NCBI Taxonomy" id="1235997"/>
    <lineage>
        <taxon>Bacteria</taxon>
        <taxon>Pseudomonadati</taxon>
        <taxon>Bacteroidota</taxon>
        <taxon>Chitinophagia</taxon>
        <taxon>Chitinophagales</taxon>
        <taxon>Chitinophagaceae</taxon>
        <taxon>Hydrobacter</taxon>
    </lineage>
</organism>
<evidence type="ECO:0000313" key="1">
    <source>
        <dbReference type="EMBL" id="SDX22847.1"/>
    </source>
</evidence>